<dbReference type="InterPro" id="IPR027417">
    <property type="entry name" value="P-loop_NTPase"/>
</dbReference>
<keyword evidence="8" id="KW-0862">Zinc</keyword>
<name>A0A814DMQ0_9BILA</name>
<evidence type="ECO:0000256" key="11">
    <source>
        <dbReference type="ARBA" id="ARBA00023049"/>
    </source>
</evidence>
<evidence type="ECO:0000313" key="17">
    <source>
        <dbReference type="EMBL" id="CAF3732564.1"/>
    </source>
</evidence>
<dbReference type="SUPFAM" id="SSF52540">
    <property type="entry name" value="P-loop containing nucleoside triphosphate hydrolases"/>
    <property type="match status" value="1"/>
</dbReference>
<dbReference type="EMBL" id="CAJOBC010002424">
    <property type="protein sequence ID" value="CAF3732564.1"/>
    <property type="molecule type" value="Genomic_DNA"/>
</dbReference>
<organism evidence="16 18">
    <name type="scientific">Didymodactylos carnosus</name>
    <dbReference type="NCBI Taxonomy" id="1234261"/>
    <lineage>
        <taxon>Eukaryota</taxon>
        <taxon>Metazoa</taxon>
        <taxon>Spiralia</taxon>
        <taxon>Gnathifera</taxon>
        <taxon>Rotifera</taxon>
        <taxon>Eurotatoria</taxon>
        <taxon>Bdelloidea</taxon>
        <taxon>Philodinida</taxon>
        <taxon>Philodinidae</taxon>
        <taxon>Didymodactylos</taxon>
    </lineage>
</organism>
<sequence length="354" mass="39417">MLASTNRPDVLDKALLRPGRFDRHILIDYPTLEERVEILEVYLKKLKLEKDFKSYSRRLAQLTPGMSGADLANICNEAALHAARLGKPVIASNDFEAAVERVIAGSAKQSNTMAPSEKRTVAYHESGHVLVGWLLKTTCLPLKVTIVPRTGPALGFAQYMPKDKKLLHEEEFDEDLCVMLAGRVAEQIIFNTVSTGAQDDLQRATKLAYAQIRQFGMSKTIGLISFPSDRDNPEKTDFGVKPYSKKLQRMMDEEAQQRLANAFKKTERLLEQNRSKLETLAEELLKRETLNYDDIVKLIGPSPYPNKQKIDIVDWEAVITTPDPSKVPPPPESLGGSGQGQAGQGPPQTPHESL</sequence>
<dbReference type="Pfam" id="PF01434">
    <property type="entry name" value="Peptidase_M41"/>
    <property type="match status" value="1"/>
</dbReference>
<keyword evidence="11" id="KW-0645">Protease</keyword>
<evidence type="ECO:0000256" key="7">
    <source>
        <dbReference type="ARBA" id="ARBA00022741"/>
    </source>
</evidence>
<dbReference type="FunFam" id="1.10.8.60:FF:000033">
    <property type="entry name" value="paraplegin isoform X1"/>
    <property type="match status" value="1"/>
</dbReference>
<dbReference type="GO" id="GO:0034982">
    <property type="term" value="P:mitochondrial protein processing"/>
    <property type="evidence" value="ECO:0007669"/>
    <property type="project" value="TreeGrafter"/>
</dbReference>
<evidence type="ECO:0000256" key="4">
    <source>
        <dbReference type="ARBA" id="ARBA00010550"/>
    </source>
</evidence>
<evidence type="ECO:0000256" key="10">
    <source>
        <dbReference type="ARBA" id="ARBA00022989"/>
    </source>
</evidence>
<dbReference type="Proteomes" id="UP000663829">
    <property type="component" value="Unassembled WGS sequence"/>
</dbReference>
<feature type="region of interest" description="Disordered" evidence="13">
    <location>
        <begin position="320"/>
        <end position="354"/>
    </location>
</feature>
<dbReference type="PANTHER" id="PTHR43655:SF8">
    <property type="entry name" value="PARAPLEGIN"/>
    <property type="match status" value="1"/>
</dbReference>
<comment type="subcellular location">
    <subcellularLocation>
        <location evidence="3">Membrane</location>
    </subcellularLocation>
    <subcellularLocation>
        <location evidence="2">Mitochondrion</location>
    </subcellularLocation>
</comment>
<dbReference type="GO" id="GO:0004222">
    <property type="term" value="F:metalloendopeptidase activity"/>
    <property type="evidence" value="ECO:0007669"/>
    <property type="project" value="InterPro"/>
</dbReference>
<dbReference type="SUPFAM" id="SSF140990">
    <property type="entry name" value="FtsH protease domain-like"/>
    <property type="match status" value="1"/>
</dbReference>
<dbReference type="EMBL" id="CAJNOQ010002426">
    <property type="protein sequence ID" value="CAF0957771.1"/>
    <property type="molecule type" value="Genomic_DNA"/>
</dbReference>
<dbReference type="OrthoDB" id="1413014at2759"/>
<comment type="caution">
    <text evidence="16">The sequence shown here is derived from an EMBL/GenBank/DDBJ whole genome shotgun (WGS) entry which is preliminary data.</text>
</comment>
<dbReference type="InterPro" id="IPR041569">
    <property type="entry name" value="AAA_lid_3"/>
</dbReference>
<keyword evidence="11" id="KW-0378">Hydrolase</keyword>
<evidence type="ECO:0000313" key="18">
    <source>
        <dbReference type="Proteomes" id="UP000663829"/>
    </source>
</evidence>
<dbReference type="GO" id="GO:0005745">
    <property type="term" value="C:m-AAA complex"/>
    <property type="evidence" value="ECO:0007669"/>
    <property type="project" value="TreeGrafter"/>
</dbReference>
<evidence type="ECO:0000256" key="6">
    <source>
        <dbReference type="ARBA" id="ARBA00022723"/>
    </source>
</evidence>
<gene>
    <name evidence="16" type="ORF">GPM918_LOCUS11592</name>
    <name evidence="17" type="ORF">SRO942_LOCUS11588</name>
</gene>
<dbReference type="GO" id="GO:0046872">
    <property type="term" value="F:metal ion binding"/>
    <property type="evidence" value="ECO:0007669"/>
    <property type="project" value="UniProtKB-KW"/>
</dbReference>
<accession>A0A814DMQ0</accession>
<dbReference type="InterPro" id="IPR000642">
    <property type="entry name" value="Peptidase_M41"/>
</dbReference>
<evidence type="ECO:0000256" key="9">
    <source>
        <dbReference type="ARBA" id="ARBA00022840"/>
    </source>
</evidence>
<feature type="domain" description="Peptidase M41" evidence="14">
    <location>
        <begin position="113"/>
        <end position="297"/>
    </location>
</feature>
<evidence type="ECO:0000259" key="14">
    <source>
        <dbReference type="Pfam" id="PF01434"/>
    </source>
</evidence>
<keyword evidence="6" id="KW-0479">Metal-binding</keyword>
<evidence type="ECO:0000256" key="8">
    <source>
        <dbReference type="ARBA" id="ARBA00022833"/>
    </source>
</evidence>
<feature type="domain" description="AAA ATPase AAA+ lid" evidence="15">
    <location>
        <begin position="58"/>
        <end position="96"/>
    </location>
</feature>
<comment type="cofactor">
    <cofactor evidence="1">
        <name>Zn(2+)</name>
        <dbReference type="ChEBI" id="CHEBI:29105"/>
    </cofactor>
</comment>
<dbReference type="AlphaFoldDB" id="A0A814DMQ0"/>
<keyword evidence="12" id="KW-0472">Membrane</keyword>
<dbReference type="GO" id="GO:0004176">
    <property type="term" value="F:ATP-dependent peptidase activity"/>
    <property type="evidence" value="ECO:0007669"/>
    <property type="project" value="InterPro"/>
</dbReference>
<dbReference type="FunFam" id="1.20.58.760:FF:000003">
    <property type="entry name" value="AFG3-like AAA ATPase 2"/>
    <property type="match status" value="1"/>
</dbReference>
<evidence type="ECO:0000256" key="1">
    <source>
        <dbReference type="ARBA" id="ARBA00001947"/>
    </source>
</evidence>
<evidence type="ECO:0000313" key="16">
    <source>
        <dbReference type="EMBL" id="CAF0957771.1"/>
    </source>
</evidence>
<keyword evidence="10" id="KW-1133">Transmembrane helix</keyword>
<dbReference type="InterPro" id="IPR050928">
    <property type="entry name" value="ATP-dep_Zn_Metalloprotease"/>
</dbReference>
<proteinExistence type="inferred from homology"/>
<comment type="similarity">
    <text evidence="4">In the N-terminal section; belongs to the AAA ATPase family.</text>
</comment>
<evidence type="ECO:0000256" key="2">
    <source>
        <dbReference type="ARBA" id="ARBA00004173"/>
    </source>
</evidence>
<evidence type="ECO:0000259" key="15">
    <source>
        <dbReference type="Pfam" id="PF17862"/>
    </source>
</evidence>
<keyword evidence="11" id="KW-0482">Metalloprotease</keyword>
<keyword evidence="18" id="KW-1185">Reference proteome</keyword>
<dbReference type="PANTHER" id="PTHR43655">
    <property type="entry name" value="ATP-DEPENDENT PROTEASE"/>
    <property type="match status" value="1"/>
</dbReference>
<keyword evidence="7" id="KW-0547">Nucleotide-binding</keyword>
<evidence type="ECO:0000256" key="12">
    <source>
        <dbReference type="ARBA" id="ARBA00023136"/>
    </source>
</evidence>
<dbReference type="GO" id="GO:0005524">
    <property type="term" value="F:ATP binding"/>
    <property type="evidence" value="ECO:0007669"/>
    <property type="project" value="UniProtKB-KW"/>
</dbReference>
<dbReference type="Pfam" id="PF17862">
    <property type="entry name" value="AAA_lid_3"/>
    <property type="match status" value="1"/>
</dbReference>
<evidence type="ECO:0000256" key="13">
    <source>
        <dbReference type="SAM" id="MobiDB-lite"/>
    </source>
</evidence>
<dbReference type="Proteomes" id="UP000681722">
    <property type="component" value="Unassembled WGS sequence"/>
</dbReference>
<evidence type="ECO:0000256" key="5">
    <source>
        <dbReference type="ARBA" id="ARBA00022692"/>
    </source>
</evidence>
<dbReference type="Gene3D" id="3.40.50.300">
    <property type="entry name" value="P-loop containing nucleotide triphosphate hydrolases"/>
    <property type="match status" value="1"/>
</dbReference>
<keyword evidence="9" id="KW-0067">ATP-binding</keyword>
<dbReference type="Gene3D" id="1.20.58.760">
    <property type="entry name" value="Peptidase M41"/>
    <property type="match status" value="1"/>
</dbReference>
<protein>
    <submittedName>
        <fullName evidence="16">Uncharacterized protein</fullName>
    </submittedName>
</protein>
<dbReference type="Gene3D" id="1.10.8.60">
    <property type="match status" value="1"/>
</dbReference>
<evidence type="ECO:0000256" key="3">
    <source>
        <dbReference type="ARBA" id="ARBA00004370"/>
    </source>
</evidence>
<dbReference type="InterPro" id="IPR037219">
    <property type="entry name" value="Peptidase_M41-like"/>
</dbReference>
<reference evidence="16" key="1">
    <citation type="submission" date="2021-02" db="EMBL/GenBank/DDBJ databases">
        <authorList>
            <person name="Nowell W R."/>
        </authorList>
    </citation>
    <scope>NUCLEOTIDE SEQUENCE</scope>
</reference>
<keyword evidence="5" id="KW-0812">Transmembrane</keyword>